<reference evidence="1" key="1">
    <citation type="journal article" date="2022" name="Int. J. Mol. Sci.">
        <title>Draft Genome of Tanacetum Coccineum: Genomic Comparison of Closely Related Tanacetum-Family Plants.</title>
        <authorList>
            <person name="Yamashiro T."/>
            <person name="Shiraishi A."/>
            <person name="Nakayama K."/>
            <person name="Satake H."/>
        </authorList>
    </citation>
    <scope>NUCLEOTIDE SEQUENCE</scope>
</reference>
<comment type="caution">
    <text evidence="1">The sequence shown here is derived from an EMBL/GenBank/DDBJ whole genome shotgun (WGS) entry which is preliminary data.</text>
</comment>
<evidence type="ECO:0000313" key="2">
    <source>
        <dbReference type="Proteomes" id="UP001151760"/>
    </source>
</evidence>
<sequence length="161" mass="18563">MFLASLMRLLGWEVRFLVDVYMRGTYLWDGCFDGSEANGIIRNPKLELESSHFTFDLVPLSYESVDVVVGENWLLIHKAEMICHEKVVKMPWSSYARAMVELRADVELKDTLVVIVPKFVGKGYTMSTIRIEYEWTPTRCSTFKVFGHILDECPKKIVSVC</sequence>
<organism evidence="1 2">
    <name type="scientific">Tanacetum coccineum</name>
    <dbReference type="NCBI Taxonomy" id="301880"/>
    <lineage>
        <taxon>Eukaryota</taxon>
        <taxon>Viridiplantae</taxon>
        <taxon>Streptophyta</taxon>
        <taxon>Embryophyta</taxon>
        <taxon>Tracheophyta</taxon>
        <taxon>Spermatophyta</taxon>
        <taxon>Magnoliopsida</taxon>
        <taxon>eudicotyledons</taxon>
        <taxon>Gunneridae</taxon>
        <taxon>Pentapetalae</taxon>
        <taxon>asterids</taxon>
        <taxon>campanulids</taxon>
        <taxon>Asterales</taxon>
        <taxon>Asteraceae</taxon>
        <taxon>Asteroideae</taxon>
        <taxon>Anthemideae</taxon>
        <taxon>Anthemidinae</taxon>
        <taxon>Tanacetum</taxon>
    </lineage>
</organism>
<dbReference type="Pfam" id="PF08284">
    <property type="entry name" value="RVP_2"/>
    <property type="match status" value="1"/>
</dbReference>
<proteinExistence type="predicted"/>
<keyword evidence="2" id="KW-1185">Reference proteome</keyword>
<dbReference type="EMBL" id="BQNB010019895">
    <property type="protein sequence ID" value="GJT90135.1"/>
    <property type="molecule type" value="Genomic_DNA"/>
</dbReference>
<evidence type="ECO:0000313" key="1">
    <source>
        <dbReference type="EMBL" id="GJT90135.1"/>
    </source>
</evidence>
<gene>
    <name evidence="1" type="ORF">Tco_1078980</name>
</gene>
<accession>A0ABQ5HS46</accession>
<protein>
    <submittedName>
        <fullName evidence="1">Uncharacterized protein</fullName>
    </submittedName>
</protein>
<reference evidence="1" key="2">
    <citation type="submission" date="2022-01" db="EMBL/GenBank/DDBJ databases">
        <authorList>
            <person name="Yamashiro T."/>
            <person name="Shiraishi A."/>
            <person name="Satake H."/>
            <person name="Nakayama K."/>
        </authorList>
    </citation>
    <scope>NUCLEOTIDE SEQUENCE</scope>
</reference>
<dbReference type="Proteomes" id="UP001151760">
    <property type="component" value="Unassembled WGS sequence"/>
</dbReference>
<name>A0ABQ5HS46_9ASTR</name>